<gene>
    <name evidence="2" type="ORF">TGDOM2_205770</name>
</gene>
<comment type="caution">
    <text evidence="2">The sequence shown here is derived from an EMBL/GenBank/DDBJ whole genome shotgun (WGS) entry which is preliminary data.</text>
</comment>
<evidence type="ECO:0000313" key="3">
    <source>
        <dbReference type="Proteomes" id="UP000028837"/>
    </source>
</evidence>
<proteinExistence type="predicted"/>
<name>A0A086JIY6_TOXGO</name>
<feature type="compositionally biased region" description="Basic and acidic residues" evidence="1">
    <location>
        <begin position="1"/>
        <end position="21"/>
    </location>
</feature>
<evidence type="ECO:0000313" key="2">
    <source>
        <dbReference type="EMBL" id="KFG32104.1"/>
    </source>
</evidence>
<feature type="region of interest" description="Disordered" evidence="1">
    <location>
        <begin position="1"/>
        <end position="24"/>
    </location>
</feature>
<accession>A0A086JIY6</accession>
<protein>
    <submittedName>
        <fullName evidence="2">Uncharacterized protein</fullName>
    </submittedName>
</protein>
<dbReference type="VEuPathDB" id="ToxoDB:TGDOM2_205770"/>
<sequence length="79" mass="8588">MRFVSDEPRGEGGDRSERHSVGDIGVENSVDAPVCRLGSDSEFALIVARRFLVGSVQGGDSASEVNCEGLWWTMVERCN</sequence>
<dbReference type="AlphaFoldDB" id="A0A086JIY6"/>
<organism evidence="2 3">
    <name type="scientific">Toxoplasma gondii GAB2-2007-GAL-DOM2</name>
    <dbReference type="NCBI Taxonomy" id="1130820"/>
    <lineage>
        <taxon>Eukaryota</taxon>
        <taxon>Sar</taxon>
        <taxon>Alveolata</taxon>
        <taxon>Apicomplexa</taxon>
        <taxon>Conoidasida</taxon>
        <taxon>Coccidia</taxon>
        <taxon>Eucoccidiorida</taxon>
        <taxon>Eimeriorina</taxon>
        <taxon>Sarcocystidae</taxon>
        <taxon>Toxoplasma</taxon>
    </lineage>
</organism>
<dbReference type="EMBL" id="AHZU02001464">
    <property type="protein sequence ID" value="KFG32104.1"/>
    <property type="molecule type" value="Genomic_DNA"/>
</dbReference>
<dbReference type="Proteomes" id="UP000028837">
    <property type="component" value="Unassembled WGS sequence"/>
</dbReference>
<evidence type="ECO:0000256" key="1">
    <source>
        <dbReference type="SAM" id="MobiDB-lite"/>
    </source>
</evidence>
<reference evidence="2 3" key="1">
    <citation type="submission" date="2014-02" db="EMBL/GenBank/DDBJ databases">
        <authorList>
            <person name="Sibley D."/>
            <person name="Venepally P."/>
            <person name="Karamycheva S."/>
            <person name="Hadjithomas M."/>
            <person name="Khan A."/>
            <person name="Brunk B."/>
            <person name="Roos D."/>
            <person name="Caler E."/>
            <person name="Lorenzi H."/>
        </authorList>
    </citation>
    <scope>NUCLEOTIDE SEQUENCE [LARGE SCALE GENOMIC DNA]</scope>
    <source>
        <strain evidence="2 3">GAB2-2007-GAL-DOM2</strain>
    </source>
</reference>